<name>A0A6A0AE79_HAELA</name>
<keyword evidence="2" id="KW-1185">Reference proteome</keyword>
<feature type="non-terminal residue" evidence="1">
    <location>
        <position position="1"/>
    </location>
</feature>
<sequence>MTTLANLERIFQGMEENTPSKTAIEAQLKSDGQLFGDDQGVKHYHPSSVHVLKGVMGAEDDERCILHVCNGTLEKPCGYTYDHLPKAQWELNRHQKCKECHINRFQSNNDGKKLKPQFSMYYLGLEDTLNSILAKANVWDWFTRPRDTGPGTFYSSEAGQFMKEKVGESVFNDKYAVRVHIGIDWVQLCKNRSVGIIVLKVMDVPDEFKGSDDTWAILGVILDKDKTKFAEGYMHQ</sequence>
<protein>
    <submittedName>
        <fullName evidence="1">Uncharacterized protein</fullName>
    </submittedName>
</protein>
<feature type="non-terminal residue" evidence="1">
    <location>
        <position position="236"/>
    </location>
</feature>
<evidence type="ECO:0000313" key="2">
    <source>
        <dbReference type="Proteomes" id="UP000485058"/>
    </source>
</evidence>
<accession>A0A6A0AE79</accession>
<reference evidence="1 2" key="1">
    <citation type="submission" date="2020-02" db="EMBL/GenBank/DDBJ databases">
        <title>Draft genome sequence of Haematococcus lacustris strain NIES-144.</title>
        <authorList>
            <person name="Morimoto D."/>
            <person name="Nakagawa S."/>
            <person name="Yoshida T."/>
            <person name="Sawayama S."/>
        </authorList>
    </citation>
    <scope>NUCLEOTIDE SEQUENCE [LARGE SCALE GENOMIC DNA]</scope>
    <source>
        <strain evidence="1 2">NIES-144</strain>
    </source>
</reference>
<dbReference type="EMBL" id="BLLF01005217">
    <property type="protein sequence ID" value="GFH30892.1"/>
    <property type="molecule type" value="Genomic_DNA"/>
</dbReference>
<dbReference type="Proteomes" id="UP000485058">
    <property type="component" value="Unassembled WGS sequence"/>
</dbReference>
<organism evidence="1 2">
    <name type="scientific">Haematococcus lacustris</name>
    <name type="common">Green alga</name>
    <name type="synonym">Haematococcus pluvialis</name>
    <dbReference type="NCBI Taxonomy" id="44745"/>
    <lineage>
        <taxon>Eukaryota</taxon>
        <taxon>Viridiplantae</taxon>
        <taxon>Chlorophyta</taxon>
        <taxon>core chlorophytes</taxon>
        <taxon>Chlorophyceae</taxon>
        <taxon>CS clade</taxon>
        <taxon>Chlamydomonadales</taxon>
        <taxon>Haematococcaceae</taxon>
        <taxon>Haematococcus</taxon>
    </lineage>
</organism>
<gene>
    <name evidence="1" type="ORF">HaLaN_29824</name>
</gene>
<proteinExistence type="predicted"/>
<dbReference type="AlphaFoldDB" id="A0A6A0AE79"/>
<comment type="caution">
    <text evidence="1">The sequence shown here is derived from an EMBL/GenBank/DDBJ whole genome shotgun (WGS) entry which is preliminary data.</text>
</comment>
<evidence type="ECO:0000313" key="1">
    <source>
        <dbReference type="EMBL" id="GFH30892.1"/>
    </source>
</evidence>